<dbReference type="OrthoDB" id="5835829at2759"/>
<dbReference type="PANTHER" id="PTHR48045:SF34">
    <property type="entry name" value="ISOFLAVONE 7-O-GLUCOSYLTRANSFERASE 1-LIKE"/>
    <property type="match status" value="1"/>
</dbReference>
<accession>A0A3B5Z5Y1</accession>
<dbReference type="SUPFAM" id="SSF53756">
    <property type="entry name" value="UDP-Glycosyltransferase/glycogen phosphorylase"/>
    <property type="match status" value="1"/>
</dbReference>
<keyword evidence="2" id="KW-1185">Reference proteome</keyword>
<dbReference type="Gramene" id="TraesCS1B02G481600.1">
    <property type="protein sequence ID" value="TraesCS1B02G481600.1.cds1"/>
    <property type="gene ID" value="TraesCS1B02G481600"/>
</dbReference>
<dbReference type="OMA" id="SEIGKHI"/>
<dbReference type="AlphaFoldDB" id="A0A3B5Z5Y1"/>
<dbReference type="SMR" id="A0A3B5Z5Y1"/>
<dbReference type="STRING" id="4565.A0A3B5Z5Y1"/>
<sequence>MICLPLHGDQFSNARYVCDVWKVGVEIEASSAAGQNLERGKIKAAIDKIVHDKGIRERMDAFKLAADEAVNSQTEVKALVDLINSF</sequence>
<reference evidence="1" key="2">
    <citation type="submission" date="2018-10" db="UniProtKB">
        <authorList>
            <consortium name="EnsemblPlants"/>
        </authorList>
    </citation>
    <scope>IDENTIFICATION</scope>
</reference>
<dbReference type="EnsemblPlants" id="TraesCS1B02G481600.1">
    <property type="protein sequence ID" value="TraesCS1B02G481600.1.cds1"/>
    <property type="gene ID" value="TraesCS1B02G481600"/>
</dbReference>
<dbReference type="Gene3D" id="3.40.50.2000">
    <property type="entry name" value="Glycogen Phosphorylase B"/>
    <property type="match status" value="1"/>
</dbReference>
<organism evidence="1">
    <name type="scientific">Triticum aestivum</name>
    <name type="common">Wheat</name>
    <dbReference type="NCBI Taxonomy" id="4565"/>
    <lineage>
        <taxon>Eukaryota</taxon>
        <taxon>Viridiplantae</taxon>
        <taxon>Streptophyta</taxon>
        <taxon>Embryophyta</taxon>
        <taxon>Tracheophyta</taxon>
        <taxon>Spermatophyta</taxon>
        <taxon>Magnoliopsida</taxon>
        <taxon>Liliopsida</taxon>
        <taxon>Poales</taxon>
        <taxon>Poaceae</taxon>
        <taxon>BOP clade</taxon>
        <taxon>Pooideae</taxon>
        <taxon>Triticodae</taxon>
        <taxon>Triticeae</taxon>
        <taxon>Triticinae</taxon>
        <taxon>Triticum</taxon>
    </lineage>
</organism>
<dbReference type="Proteomes" id="UP000019116">
    <property type="component" value="Chromosome 1B"/>
</dbReference>
<proteinExistence type="predicted"/>
<dbReference type="Gramene" id="TraesCS1B03G1284700.1">
    <property type="protein sequence ID" value="TraesCS1B03G1284700.1.CDS1"/>
    <property type="gene ID" value="TraesCS1B03G1284700"/>
</dbReference>
<evidence type="ECO:0000313" key="1">
    <source>
        <dbReference type="EnsemblPlants" id="TraesCS1B02G481600.1.cds1"/>
    </source>
</evidence>
<protein>
    <submittedName>
        <fullName evidence="1">Uncharacterized protein</fullName>
    </submittedName>
</protein>
<reference evidence="1" key="1">
    <citation type="submission" date="2018-08" db="EMBL/GenBank/DDBJ databases">
        <authorList>
            <person name="Rossello M."/>
        </authorList>
    </citation>
    <scope>NUCLEOTIDE SEQUENCE [LARGE SCALE GENOMIC DNA]</scope>
    <source>
        <strain evidence="1">cv. Chinese Spring</strain>
    </source>
</reference>
<name>A0A3B5Z5Y1_WHEAT</name>
<dbReference type="PANTHER" id="PTHR48045">
    <property type="entry name" value="UDP-GLYCOSYLTRANSFERASE 72B1"/>
    <property type="match status" value="1"/>
</dbReference>
<evidence type="ECO:0000313" key="2">
    <source>
        <dbReference type="Proteomes" id="UP000019116"/>
    </source>
</evidence>